<sequence length="323" mass="36258">MASSLPNRNIRLALHRALLRWMPNTKHSPDPSPSHQNPSRYKPPASPCPHPLHAEAELLNEANEPIKLAGGLNRLADRLTPVGWMCCVDRMVFIGGRGQGPFSCQVGPHQYKKVKGRGRWRGGDDEPDLWQPCRWCHVVNRYQETLSFLDRTIRVAAGDGRGVGKALDGLPDGALHEHWVHYRELALHREEEGLRLLRDVNAVEPGVALRACAVFVERFWAEAERDHGFVSAAEHRHAYKQWDVSGGYNPALALPRGPGEVLDWRHRRGPVDDDLVVVVDDSDEEQLVTNDSTTVQKNCDQDAGEENGPPWYGLDKVKAWLDS</sequence>
<reference evidence="2" key="1">
    <citation type="journal article" date="2023" name="Mol. Phylogenet. Evol.">
        <title>Genome-scale phylogeny and comparative genomics of the fungal order Sordariales.</title>
        <authorList>
            <person name="Hensen N."/>
            <person name="Bonometti L."/>
            <person name="Westerberg I."/>
            <person name="Brannstrom I.O."/>
            <person name="Guillou S."/>
            <person name="Cros-Aarteil S."/>
            <person name="Calhoun S."/>
            <person name="Haridas S."/>
            <person name="Kuo A."/>
            <person name="Mondo S."/>
            <person name="Pangilinan J."/>
            <person name="Riley R."/>
            <person name="LaButti K."/>
            <person name="Andreopoulos B."/>
            <person name="Lipzen A."/>
            <person name="Chen C."/>
            <person name="Yan M."/>
            <person name="Daum C."/>
            <person name="Ng V."/>
            <person name="Clum A."/>
            <person name="Steindorff A."/>
            <person name="Ohm R.A."/>
            <person name="Martin F."/>
            <person name="Silar P."/>
            <person name="Natvig D.O."/>
            <person name="Lalanne C."/>
            <person name="Gautier V."/>
            <person name="Ament-Velasquez S.L."/>
            <person name="Kruys A."/>
            <person name="Hutchinson M.I."/>
            <person name="Powell A.J."/>
            <person name="Barry K."/>
            <person name="Miller A.N."/>
            <person name="Grigoriev I.V."/>
            <person name="Debuchy R."/>
            <person name="Gladieux P."/>
            <person name="Hiltunen Thoren M."/>
            <person name="Johannesson H."/>
        </authorList>
    </citation>
    <scope>NUCLEOTIDE SEQUENCE</scope>
    <source>
        <strain evidence="2">SMH4131-1</strain>
    </source>
</reference>
<name>A0AAE0IN48_9PEZI</name>
<evidence type="ECO:0000256" key="1">
    <source>
        <dbReference type="SAM" id="MobiDB-lite"/>
    </source>
</evidence>
<accession>A0AAE0IN48</accession>
<evidence type="ECO:0000313" key="2">
    <source>
        <dbReference type="EMBL" id="KAK3328059.1"/>
    </source>
</evidence>
<feature type="region of interest" description="Disordered" evidence="1">
    <location>
        <begin position="23"/>
        <end position="47"/>
    </location>
</feature>
<proteinExistence type="predicted"/>
<protein>
    <submittedName>
        <fullName evidence="2">Uncharacterized protein</fullName>
    </submittedName>
</protein>
<organism evidence="2 3">
    <name type="scientific">Cercophora scortea</name>
    <dbReference type="NCBI Taxonomy" id="314031"/>
    <lineage>
        <taxon>Eukaryota</taxon>
        <taxon>Fungi</taxon>
        <taxon>Dikarya</taxon>
        <taxon>Ascomycota</taxon>
        <taxon>Pezizomycotina</taxon>
        <taxon>Sordariomycetes</taxon>
        <taxon>Sordariomycetidae</taxon>
        <taxon>Sordariales</taxon>
        <taxon>Lasiosphaeriaceae</taxon>
        <taxon>Cercophora</taxon>
    </lineage>
</organism>
<dbReference type="Proteomes" id="UP001286456">
    <property type="component" value="Unassembled WGS sequence"/>
</dbReference>
<comment type="caution">
    <text evidence="2">The sequence shown here is derived from an EMBL/GenBank/DDBJ whole genome shotgun (WGS) entry which is preliminary data.</text>
</comment>
<evidence type="ECO:0000313" key="3">
    <source>
        <dbReference type="Proteomes" id="UP001286456"/>
    </source>
</evidence>
<dbReference type="EMBL" id="JAUEPO010000003">
    <property type="protein sequence ID" value="KAK3328059.1"/>
    <property type="molecule type" value="Genomic_DNA"/>
</dbReference>
<reference evidence="2" key="2">
    <citation type="submission" date="2023-06" db="EMBL/GenBank/DDBJ databases">
        <authorList>
            <consortium name="Lawrence Berkeley National Laboratory"/>
            <person name="Haridas S."/>
            <person name="Hensen N."/>
            <person name="Bonometti L."/>
            <person name="Westerberg I."/>
            <person name="Brannstrom I.O."/>
            <person name="Guillou S."/>
            <person name="Cros-Aarteil S."/>
            <person name="Calhoun S."/>
            <person name="Kuo A."/>
            <person name="Mondo S."/>
            <person name="Pangilinan J."/>
            <person name="Riley R."/>
            <person name="Labutti K."/>
            <person name="Andreopoulos B."/>
            <person name="Lipzen A."/>
            <person name="Chen C."/>
            <person name="Yanf M."/>
            <person name="Daum C."/>
            <person name="Ng V."/>
            <person name="Clum A."/>
            <person name="Steindorff A."/>
            <person name="Ohm R."/>
            <person name="Martin F."/>
            <person name="Silar P."/>
            <person name="Natvig D."/>
            <person name="Lalanne C."/>
            <person name="Gautier V."/>
            <person name="Ament-Velasquez S.L."/>
            <person name="Kruys A."/>
            <person name="Hutchinson M.I."/>
            <person name="Powell A.J."/>
            <person name="Barry K."/>
            <person name="Miller A.N."/>
            <person name="Grigoriev I.V."/>
            <person name="Debuchy R."/>
            <person name="Gladieux P."/>
            <person name="Thoren M.H."/>
            <person name="Johannesson H."/>
        </authorList>
    </citation>
    <scope>NUCLEOTIDE SEQUENCE</scope>
    <source>
        <strain evidence="2">SMH4131-1</strain>
    </source>
</reference>
<dbReference type="AlphaFoldDB" id="A0AAE0IN48"/>
<gene>
    <name evidence="2" type="ORF">B0T19DRAFT_461381</name>
</gene>
<keyword evidence="3" id="KW-1185">Reference proteome</keyword>